<dbReference type="OrthoDB" id="5344082at2"/>
<protein>
    <recommendedName>
        <fullName evidence="1">N-acetyltransferase domain-containing protein</fullName>
    </recommendedName>
</protein>
<evidence type="ECO:0000313" key="3">
    <source>
        <dbReference type="Proteomes" id="UP000290657"/>
    </source>
</evidence>
<dbReference type="Pfam" id="PF00583">
    <property type="entry name" value="Acetyltransf_1"/>
    <property type="match status" value="1"/>
</dbReference>
<accession>A0A4Q0XNQ7</accession>
<evidence type="ECO:0000259" key="1">
    <source>
        <dbReference type="PROSITE" id="PS51186"/>
    </source>
</evidence>
<organism evidence="2 3">
    <name type="scientific">Candidatus Marinarcus aquaticus</name>
    <dbReference type="NCBI Taxonomy" id="2044504"/>
    <lineage>
        <taxon>Bacteria</taxon>
        <taxon>Pseudomonadati</taxon>
        <taxon>Campylobacterota</taxon>
        <taxon>Epsilonproteobacteria</taxon>
        <taxon>Campylobacterales</taxon>
        <taxon>Arcobacteraceae</taxon>
        <taxon>Candidatus Marinarcus</taxon>
    </lineage>
</organism>
<reference evidence="2 3" key="1">
    <citation type="submission" date="2017-10" db="EMBL/GenBank/DDBJ databases">
        <title>Genomics of the genus Arcobacter.</title>
        <authorList>
            <person name="Perez-Cataluna A."/>
            <person name="Figueras M.J."/>
        </authorList>
    </citation>
    <scope>NUCLEOTIDE SEQUENCE [LARGE SCALE GENOMIC DNA]</scope>
    <source>
        <strain evidence="2 3">CECT 8987</strain>
    </source>
</reference>
<dbReference type="SUPFAM" id="SSF55729">
    <property type="entry name" value="Acyl-CoA N-acyltransferases (Nat)"/>
    <property type="match status" value="1"/>
</dbReference>
<keyword evidence="3" id="KW-1185">Reference proteome</keyword>
<dbReference type="AlphaFoldDB" id="A0A4Q0XNQ7"/>
<dbReference type="PROSITE" id="PS51186">
    <property type="entry name" value="GNAT"/>
    <property type="match status" value="1"/>
</dbReference>
<dbReference type="RefSeq" id="WP_128996545.1">
    <property type="nucleotide sequence ID" value="NZ_PDKN01000006.1"/>
</dbReference>
<gene>
    <name evidence="2" type="ORF">CRV04_09160</name>
</gene>
<dbReference type="CDD" id="cd04301">
    <property type="entry name" value="NAT_SF"/>
    <property type="match status" value="1"/>
</dbReference>
<dbReference type="EMBL" id="PDKN01000006">
    <property type="protein sequence ID" value="RXJ56204.1"/>
    <property type="molecule type" value="Genomic_DNA"/>
</dbReference>
<sequence>MHIIELTRDEFFESVQSIEDYDSLNFSKHCLDWWDNYFSWTKFPPLCLVDDEEEHVCYLFYNISKDNQYLTIHNLLTPKAHRYKGYAKMLFAYLFEKVADQNIERFKMYCVSSSLSFYNKLGLEYWGINDLGQYYCDYKMPKETIDEIPDIVKNASLFELGDSAILGIYEKLKNNGQELEEKRWDIYEEILEKFQDRFHFDQLCERVESIKS</sequence>
<name>A0A4Q0XNQ7_9BACT</name>
<proteinExistence type="predicted"/>
<dbReference type="InterPro" id="IPR000182">
    <property type="entry name" value="GNAT_dom"/>
</dbReference>
<evidence type="ECO:0000313" key="2">
    <source>
        <dbReference type="EMBL" id="RXJ56204.1"/>
    </source>
</evidence>
<dbReference type="Proteomes" id="UP000290657">
    <property type="component" value="Unassembled WGS sequence"/>
</dbReference>
<dbReference type="InterPro" id="IPR016181">
    <property type="entry name" value="Acyl_CoA_acyltransferase"/>
</dbReference>
<dbReference type="Gene3D" id="3.40.630.30">
    <property type="match status" value="1"/>
</dbReference>
<comment type="caution">
    <text evidence="2">The sequence shown here is derived from an EMBL/GenBank/DDBJ whole genome shotgun (WGS) entry which is preliminary data.</text>
</comment>
<dbReference type="GO" id="GO:0016747">
    <property type="term" value="F:acyltransferase activity, transferring groups other than amino-acyl groups"/>
    <property type="evidence" value="ECO:0007669"/>
    <property type="project" value="InterPro"/>
</dbReference>
<feature type="domain" description="N-acetyltransferase" evidence="1">
    <location>
        <begin position="1"/>
        <end position="145"/>
    </location>
</feature>